<keyword evidence="6" id="KW-0050">Antiport</keyword>
<proteinExistence type="inferred from homology"/>
<dbReference type="PIRSF" id="PIRSF006603">
    <property type="entry name" value="DinF"/>
    <property type="match status" value="1"/>
</dbReference>
<evidence type="ECO:0000256" key="8">
    <source>
        <dbReference type="ARBA" id="ARBA00022692"/>
    </source>
</evidence>
<evidence type="ECO:0000256" key="9">
    <source>
        <dbReference type="ARBA" id="ARBA00022989"/>
    </source>
</evidence>
<organism evidence="14 15">
    <name type="scientific">Fusibacter paucivorans</name>
    <dbReference type="NCBI Taxonomy" id="76009"/>
    <lineage>
        <taxon>Bacteria</taxon>
        <taxon>Bacillati</taxon>
        <taxon>Bacillota</taxon>
        <taxon>Clostridia</taxon>
        <taxon>Eubacteriales</taxon>
        <taxon>Eubacteriales Family XII. Incertae Sedis</taxon>
        <taxon>Fusibacter</taxon>
    </lineage>
</organism>
<feature type="transmembrane region" description="Helical" evidence="13">
    <location>
        <begin position="288"/>
        <end position="307"/>
    </location>
</feature>
<feature type="transmembrane region" description="Helical" evidence="13">
    <location>
        <begin position="96"/>
        <end position="116"/>
    </location>
</feature>
<evidence type="ECO:0000256" key="12">
    <source>
        <dbReference type="ARBA" id="ARBA00031636"/>
    </source>
</evidence>
<evidence type="ECO:0000256" key="11">
    <source>
        <dbReference type="ARBA" id="ARBA00023136"/>
    </source>
</evidence>
<feature type="transmembrane region" description="Helical" evidence="13">
    <location>
        <begin position="319"/>
        <end position="340"/>
    </location>
</feature>
<evidence type="ECO:0000256" key="13">
    <source>
        <dbReference type="SAM" id="Phobius"/>
    </source>
</evidence>
<dbReference type="EMBL" id="JAHBCL010000022">
    <property type="protein sequence ID" value="MBS7527622.1"/>
    <property type="molecule type" value="Genomic_DNA"/>
</dbReference>
<feature type="transmembrane region" description="Helical" evidence="13">
    <location>
        <begin position="361"/>
        <end position="382"/>
    </location>
</feature>
<evidence type="ECO:0000256" key="4">
    <source>
        <dbReference type="ARBA" id="ARBA00020268"/>
    </source>
</evidence>
<dbReference type="Pfam" id="PF01554">
    <property type="entry name" value="MatE"/>
    <property type="match status" value="2"/>
</dbReference>
<name>A0ABS5PRU9_9FIRM</name>
<keyword evidence="11 13" id="KW-0472">Membrane</keyword>
<keyword evidence="5" id="KW-0813">Transport</keyword>
<protein>
    <recommendedName>
        <fullName evidence="4">Probable multidrug resistance protein NorM</fullName>
    </recommendedName>
    <alternativeName>
        <fullName evidence="12">Multidrug-efflux transporter</fullName>
    </alternativeName>
</protein>
<dbReference type="RefSeq" id="WP_213237484.1">
    <property type="nucleotide sequence ID" value="NZ_JAHBCL010000022.1"/>
</dbReference>
<keyword evidence="15" id="KW-1185">Reference proteome</keyword>
<evidence type="ECO:0000256" key="5">
    <source>
        <dbReference type="ARBA" id="ARBA00022448"/>
    </source>
</evidence>
<evidence type="ECO:0000256" key="7">
    <source>
        <dbReference type="ARBA" id="ARBA00022475"/>
    </source>
</evidence>
<feature type="transmembrane region" description="Helical" evidence="13">
    <location>
        <begin position="16"/>
        <end position="37"/>
    </location>
</feature>
<feature type="transmembrane region" description="Helical" evidence="13">
    <location>
        <begin position="418"/>
        <end position="438"/>
    </location>
</feature>
<feature type="transmembrane region" description="Helical" evidence="13">
    <location>
        <begin position="136"/>
        <end position="159"/>
    </location>
</feature>
<comment type="subcellular location">
    <subcellularLocation>
        <location evidence="2">Cell membrane</location>
        <topology evidence="2">Multi-pass membrane protein</topology>
    </subcellularLocation>
</comment>
<evidence type="ECO:0000313" key="14">
    <source>
        <dbReference type="EMBL" id="MBS7527622.1"/>
    </source>
</evidence>
<reference evidence="14 15" key="1">
    <citation type="submission" date="2021-05" db="EMBL/GenBank/DDBJ databases">
        <title>Fusibacter ferrireducens sp. nov., an anaerobic, sulfur- and Fe-reducing bacterium isolated from the mangrove sediment.</title>
        <authorList>
            <person name="Qiu D."/>
        </authorList>
    </citation>
    <scope>NUCLEOTIDE SEQUENCE [LARGE SCALE GENOMIC DNA]</scope>
    <source>
        <strain evidence="14 15">DSM 12116</strain>
    </source>
</reference>
<gene>
    <name evidence="14" type="ORF">KHM83_13130</name>
</gene>
<dbReference type="Proteomes" id="UP000746471">
    <property type="component" value="Unassembled WGS sequence"/>
</dbReference>
<accession>A0ABS5PRU9</accession>
<evidence type="ECO:0000256" key="6">
    <source>
        <dbReference type="ARBA" id="ARBA00022449"/>
    </source>
</evidence>
<comment type="similarity">
    <text evidence="3">Belongs to the multi antimicrobial extrusion (MATE) (TC 2.A.66.1) family.</text>
</comment>
<keyword evidence="10" id="KW-0406">Ion transport</keyword>
<keyword evidence="7" id="KW-1003">Cell membrane</keyword>
<comment type="caution">
    <text evidence="14">The sequence shown here is derived from an EMBL/GenBank/DDBJ whole genome shotgun (WGS) entry which is preliminary data.</text>
</comment>
<keyword evidence="8 13" id="KW-0812">Transmembrane</keyword>
<evidence type="ECO:0000256" key="1">
    <source>
        <dbReference type="ARBA" id="ARBA00003408"/>
    </source>
</evidence>
<evidence type="ECO:0000256" key="10">
    <source>
        <dbReference type="ARBA" id="ARBA00023065"/>
    </source>
</evidence>
<dbReference type="InterPro" id="IPR048279">
    <property type="entry name" value="MdtK-like"/>
</dbReference>
<sequence length="454" mass="49522">MKQSENKMGYLPIPKLIMTMSLPAVLSMMVQALYNIVDSIFVAKINEEAITALSLAFPVQLVIVACFVGMGVGINSSISRKLGAKDTEGAMMTAEHGFLIAGVLYGFVALLGLFFVDPFVKLFTEDALIIRYSHSYLTIIMLFAFGRIFAQVGVSIFQGTGEMLVPMVSQLIGAVTNIILDPILIFGYFGLPALGVPGAAIATIIAQIVSMIFVLLYLTRFKRVITFKLKGFHVNRLILKQIVIVGLPAAAMQALASVMLVGLNLILAGFTTTAVAVLGIYYKLQSFVFMPVFGLSQGLMPIVGYNYGARNKTRLTSALKLALGIAFAYMTLGLVVFQLFSREMILLFSGTEDMLAIGKHAFRIISMGYPLAAISIVISTAFQGLGDAYLSMIVAFIRQIIVLLPLAALLGKFFGIDTLWYAFFFSEVVGTSVVLWFYQKTYRTKIAMLEETSS</sequence>
<feature type="transmembrane region" description="Helical" evidence="13">
    <location>
        <begin position="171"/>
        <end position="191"/>
    </location>
</feature>
<evidence type="ECO:0000256" key="3">
    <source>
        <dbReference type="ARBA" id="ARBA00010199"/>
    </source>
</evidence>
<dbReference type="InterPro" id="IPR050222">
    <property type="entry name" value="MATE_MdtK"/>
</dbReference>
<dbReference type="PANTHER" id="PTHR43298:SF2">
    <property type="entry name" value="FMN_FAD EXPORTER YEEO-RELATED"/>
    <property type="match status" value="1"/>
</dbReference>
<feature type="transmembrane region" description="Helical" evidence="13">
    <location>
        <begin position="388"/>
        <end position="411"/>
    </location>
</feature>
<dbReference type="NCBIfam" id="TIGR00797">
    <property type="entry name" value="matE"/>
    <property type="match status" value="1"/>
</dbReference>
<evidence type="ECO:0000256" key="2">
    <source>
        <dbReference type="ARBA" id="ARBA00004651"/>
    </source>
</evidence>
<dbReference type="InterPro" id="IPR002528">
    <property type="entry name" value="MATE_fam"/>
</dbReference>
<dbReference type="PANTHER" id="PTHR43298">
    <property type="entry name" value="MULTIDRUG RESISTANCE PROTEIN NORM-RELATED"/>
    <property type="match status" value="1"/>
</dbReference>
<evidence type="ECO:0000313" key="15">
    <source>
        <dbReference type="Proteomes" id="UP000746471"/>
    </source>
</evidence>
<feature type="transmembrane region" description="Helical" evidence="13">
    <location>
        <begin position="49"/>
        <end position="75"/>
    </location>
</feature>
<feature type="transmembrane region" description="Helical" evidence="13">
    <location>
        <begin position="262"/>
        <end position="281"/>
    </location>
</feature>
<keyword evidence="9 13" id="KW-1133">Transmembrane helix</keyword>
<comment type="function">
    <text evidence="1">Multidrug efflux pump.</text>
</comment>
<feature type="transmembrane region" description="Helical" evidence="13">
    <location>
        <begin position="197"/>
        <end position="218"/>
    </location>
</feature>